<reference evidence="1" key="1">
    <citation type="submission" date="2020-11" db="EMBL/GenBank/DDBJ databases">
        <authorList>
            <person name="Tran Van P."/>
        </authorList>
    </citation>
    <scope>NUCLEOTIDE SEQUENCE</scope>
</reference>
<dbReference type="Proteomes" id="UP000678499">
    <property type="component" value="Unassembled WGS sequence"/>
</dbReference>
<protein>
    <submittedName>
        <fullName evidence="1">Uncharacterized protein</fullName>
    </submittedName>
</protein>
<dbReference type="AlphaFoldDB" id="A0A7R9BPU7"/>
<name>A0A7R9BPU7_9CRUS</name>
<evidence type="ECO:0000313" key="1">
    <source>
        <dbReference type="EMBL" id="CAD7278434.1"/>
    </source>
</evidence>
<proteinExistence type="predicted"/>
<dbReference type="EMBL" id="OA883267">
    <property type="protein sequence ID" value="CAD7278434.1"/>
    <property type="molecule type" value="Genomic_DNA"/>
</dbReference>
<gene>
    <name evidence="1" type="ORF">NMOB1V02_LOCUS6137</name>
</gene>
<sequence>MVTFEMLYERGLTMGRLWKTSVLLILAILVLTKDDQHSLSSFAMTTSVHAAADSDSSIVGPDMLAYSGQHHHDSSARRRRFNAQPRLTLDEEDDFMALVEAELKFL</sequence>
<evidence type="ECO:0000313" key="2">
    <source>
        <dbReference type="Proteomes" id="UP000678499"/>
    </source>
</evidence>
<accession>A0A7R9BPU7</accession>
<dbReference type="EMBL" id="CAJPEX010001230">
    <property type="protein sequence ID" value="CAG0918586.1"/>
    <property type="molecule type" value="Genomic_DNA"/>
</dbReference>
<keyword evidence="2" id="KW-1185">Reference proteome</keyword>
<organism evidence="1">
    <name type="scientific">Notodromas monacha</name>
    <dbReference type="NCBI Taxonomy" id="399045"/>
    <lineage>
        <taxon>Eukaryota</taxon>
        <taxon>Metazoa</taxon>
        <taxon>Ecdysozoa</taxon>
        <taxon>Arthropoda</taxon>
        <taxon>Crustacea</taxon>
        <taxon>Oligostraca</taxon>
        <taxon>Ostracoda</taxon>
        <taxon>Podocopa</taxon>
        <taxon>Podocopida</taxon>
        <taxon>Cypridocopina</taxon>
        <taxon>Cypridoidea</taxon>
        <taxon>Cyprididae</taxon>
        <taxon>Notodromas</taxon>
    </lineage>
</organism>